<evidence type="ECO:0000256" key="7">
    <source>
        <dbReference type="ARBA" id="ARBA00023004"/>
    </source>
</evidence>
<dbReference type="SUPFAM" id="SSF48264">
    <property type="entry name" value="Cytochrome P450"/>
    <property type="match status" value="1"/>
</dbReference>
<dbReference type="RefSeq" id="XP_007775754.1">
    <property type="nucleotide sequence ID" value="XM_007777564.1"/>
</dbReference>
<keyword evidence="4 9" id="KW-0349">Heme</keyword>
<dbReference type="GeneID" id="19200476"/>
<dbReference type="GO" id="GO:0005506">
    <property type="term" value="F:iron ion binding"/>
    <property type="evidence" value="ECO:0007669"/>
    <property type="project" value="InterPro"/>
</dbReference>
<dbReference type="InterPro" id="IPR036396">
    <property type="entry name" value="Cyt_P450_sf"/>
</dbReference>
<dbReference type="PRINTS" id="PR00385">
    <property type="entry name" value="P450"/>
</dbReference>
<dbReference type="InterPro" id="IPR001128">
    <property type="entry name" value="Cyt_P450"/>
</dbReference>
<evidence type="ECO:0000256" key="5">
    <source>
        <dbReference type="ARBA" id="ARBA00022723"/>
    </source>
</evidence>
<dbReference type="EMBL" id="JH711595">
    <property type="protein sequence ID" value="EIW74037.1"/>
    <property type="molecule type" value="Genomic_DNA"/>
</dbReference>
<evidence type="ECO:0000256" key="4">
    <source>
        <dbReference type="ARBA" id="ARBA00022617"/>
    </source>
</evidence>
<dbReference type="InterPro" id="IPR050364">
    <property type="entry name" value="Cytochrome_P450_fung"/>
</dbReference>
<comment type="similarity">
    <text evidence="3 10">Belongs to the cytochrome P450 family.</text>
</comment>
<comment type="pathway">
    <text evidence="2">Secondary metabolite biosynthesis.</text>
</comment>
<evidence type="ECO:0000256" key="9">
    <source>
        <dbReference type="PIRSR" id="PIRSR602401-1"/>
    </source>
</evidence>
<protein>
    <submittedName>
        <fullName evidence="11">Cytochrome P450</fullName>
    </submittedName>
</protein>
<dbReference type="eggNOG" id="KOG0156">
    <property type="taxonomic scope" value="Eukaryota"/>
</dbReference>
<keyword evidence="5 9" id="KW-0479">Metal-binding</keyword>
<dbReference type="GO" id="GO:0020037">
    <property type="term" value="F:heme binding"/>
    <property type="evidence" value="ECO:0007669"/>
    <property type="project" value="InterPro"/>
</dbReference>
<dbReference type="GO" id="GO:0004497">
    <property type="term" value="F:monooxygenase activity"/>
    <property type="evidence" value="ECO:0007669"/>
    <property type="project" value="UniProtKB-KW"/>
</dbReference>
<evidence type="ECO:0000256" key="1">
    <source>
        <dbReference type="ARBA" id="ARBA00001971"/>
    </source>
</evidence>
<dbReference type="PANTHER" id="PTHR46300">
    <property type="entry name" value="P450, PUTATIVE (EUROFUNG)-RELATED-RELATED"/>
    <property type="match status" value="1"/>
</dbReference>
<dbReference type="InterPro" id="IPR002401">
    <property type="entry name" value="Cyt_P450_E_grp-I"/>
</dbReference>
<reference evidence="12" key="1">
    <citation type="journal article" date="2012" name="Science">
        <title>The Paleozoic origin of enzymatic lignin decomposition reconstructed from 31 fungal genomes.</title>
        <authorList>
            <person name="Floudas D."/>
            <person name="Binder M."/>
            <person name="Riley R."/>
            <person name="Barry K."/>
            <person name="Blanchette R.A."/>
            <person name="Henrissat B."/>
            <person name="Martinez A.T."/>
            <person name="Otillar R."/>
            <person name="Spatafora J.W."/>
            <person name="Yadav J.S."/>
            <person name="Aerts A."/>
            <person name="Benoit I."/>
            <person name="Boyd A."/>
            <person name="Carlson A."/>
            <person name="Copeland A."/>
            <person name="Coutinho P.M."/>
            <person name="de Vries R.P."/>
            <person name="Ferreira P."/>
            <person name="Findley K."/>
            <person name="Foster B."/>
            <person name="Gaskell J."/>
            <person name="Glotzer D."/>
            <person name="Gorecki P."/>
            <person name="Heitman J."/>
            <person name="Hesse C."/>
            <person name="Hori C."/>
            <person name="Igarashi K."/>
            <person name="Jurgens J.A."/>
            <person name="Kallen N."/>
            <person name="Kersten P."/>
            <person name="Kohler A."/>
            <person name="Kuees U."/>
            <person name="Kumar T.K.A."/>
            <person name="Kuo A."/>
            <person name="LaButti K."/>
            <person name="Larrondo L.F."/>
            <person name="Lindquist E."/>
            <person name="Ling A."/>
            <person name="Lombard V."/>
            <person name="Lucas S."/>
            <person name="Lundell T."/>
            <person name="Martin R."/>
            <person name="McLaughlin D.J."/>
            <person name="Morgenstern I."/>
            <person name="Morin E."/>
            <person name="Murat C."/>
            <person name="Nagy L.G."/>
            <person name="Nolan M."/>
            <person name="Ohm R.A."/>
            <person name="Patyshakuliyeva A."/>
            <person name="Rokas A."/>
            <person name="Ruiz-Duenas F.J."/>
            <person name="Sabat G."/>
            <person name="Salamov A."/>
            <person name="Samejima M."/>
            <person name="Schmutz J."/>
            <person name="Slot J.C."/>
            <person name="St John F."/>
            <person name="Stenlid J."/>
            <person name="Sun H."/>
            <person name="Sun S."/>
            <person name="Syed K."/>
            <person name="Tsang A."/>
            <person name="Wiebenga A."/>
            <person name="Young D."/>
            <person name="Pisabarro A."/>
            <person name="Eastwood D.C."/>
            <person name="Martin F."/>
            <person name="Cullen D."/>
            <person name="Grigoriev I.V."/>
            <person name="Hibbett D.S."/>
        </authorList>
    </citation>
    <scope>NUCLEOTIDE SEQUENCE [LARGE SCALE GENOMIC DNA]</scope>
    <source>
        <strain evidence="12">RWD-64-598 SS2</strain>
    </source>
</reference>
<feature type="binding site" description="axial binding residue" evidence="9">
    <location>
        <position position="442"/>
    </location>
    <ligand>
        <name>heme</name>
        <dbReference type="ChEBI" id="CHEBI:30413"/>
    </ligand>
    <ligandPart>
        <name>Fe</name>
        <dbReference type="ChEBI" id="CHEBI:18248"/>
    </ligandPart>
</feature>
<dbReference type="PANTHER" id="PTHR46300:SF1">
    <property type="entry name" value="P450, PUTATIVE (EUROFUNG)-RELATED"/>
    <property type="match status" value="1"/>
</dbReference>
<evidence type="ECO:0000256" key="2">
    <source>
        <dbReference type="ARBA" id="ARBA00005179"/>
    </source>
</evidence>
<proteinExistence type="inferred from homology"/>
<dbReference type="Proteomes" id="UP000053558">
    <property type="component" value="Unassembled WGS sequence"/>
</dbReference>
<accession>R7SE62</accession>
<keyword evidence="7 9" id="KW-0408">Iron</keyword>
<keyword evidence="6 10" id="KW-0560">Oxidoreductase</keyword>
<evidence type="ECO:0000256" key="6">
    <source>
        <dbReference type="ARBA" id="ARBA00023002"/>
    </source>
</evidence>
<evidence type="ECO:0000256" key="3">
    <source>
        <dbReference type="ARBA" id="ARBA00010617"/>
    </source>
</evidence>
<dbReference type="OrthoDB" id="2789670at2759"/>
<dbReference type="AlphaFoldDB" id="R7SE62"/>
<dbReference type="PROSITE" id="PS00086">
    <property type="entry name" value="CYTOCHROME_P450"/>
    <property type="match status" value="1"/>
</dbReference>
<dbReference type="InterPro" id="IPR017972">
    <property type="entry name" value="Cyt_P450_CS"/>
</dbReference>
<dbReference type="PRINTS" id="PR00463">
    <property type="entry name" value="EP450I"/>
</dbReference>
<sequence>MASSIDLTNILSSVDRSVAVPGLVVALIVAGALFNIKKTNSGIPLPPSPAGGHWLKGHSFPQPYPFLEVEHWIEEYGPVITVKQGLRTVVIVGRHQAAVDIMEKQGSSSVDRPRTIAAGEMLSGDHRLVFARAGDRFKRMRKAIHSHLQPKAAESYEPIQMTHVRNVVLNILDSPQDFQSHAKTFAASVVLQVAYGKMSPTSASDPDVQAVHRSLDRIRIALQPNAYLVDSYPFLKYLPWYGTALKKGYDVDSALYMRQLATVREHIKSNDAGPSFSRFLLETTDEYKMNEKEMAYLAGSFFTAGSDTTSLAVCTVLMCAALFPAAQAAVQEELDSVIGRDKPPTFADERSLPHLRAFISESLRWRPIIGMGLPHSTTEDVFWGKYCIPAGTTVIGNHWAISRDPDVFPNGEQFDLQRWINSKGQLRDDLKFFTFGFGRRVCPGQHVANRSVFINALMVLWSFRLSMRTPPADDMVYMRGITPEKQACDIKFDPRINERDLRVIMENYGDA</sequence>
<dbReference type="Gene3D" id="1.10.630.10">
    <property type="entry name" value="Cytochrome P450"/>
    <property type="match status" value="1"/>
</dbReference>
<evidence type="ECO:0000256" key="8">
    <source>
        <dbReference type="ARBA" id="ARBA00023033"/>
    </source>
</evidence>
<organism evidence="11 12">
    <name type="scientific">Coniophora puteana (strain RWD-64-598)</name>
    <name type="common">Brown rot fungus</name>
    <dbReference type="NCBI Taxonomy" id="741705"/>
    <lineage>
        <taxon>Eukaryota</taxon>
        <taxon>Fungi</taxon>
        <taxon>Dikarya</taxon>
        <taxon>Basidiomycota</taxon>
        <taxon>Agaricomycotina</taxon>
        <taxon>Agaricomycetes</taxon>
        <taxon>Agaricomycetidae</taxon>
        <taxon>Boletales</taxon>
        <taxon>Coniophorineae</taxon>
        <taxon>Coniophoraceae</taxon>
        <taxon>Coniophora</taxon>
    </lineage>
</organism>
<name>R7SE62_CONPW</name>
<dbReference type="Pfam" id="PF00067">
    <property type="entry name" value="p450"/>
    <property type="match status" value="1"/>
</dbReference>
<dbReference type="CDD" id="cd11065">
    <property type="entry name" value="CYP64-like"/>
    <property type="match status" value="1"/>
</dbReference>
<keyword evidence="12" id="KW-1185">Reference proteome</keyword>
<keyword evidence="8 10" id="KW-0503">Monooxygenase</keyword>
<evidence type="ECO:0000256" key="10">
    <source>
        <dbReference type="RuleBase" id="RU000461"/>
    </source>
</evidence>
<comment type="cofactor">
    <cofactor evidence="1 9">
        <name>heme</name>
        <dbReference type="ChEBI" id="CHEBI:30413"/>
    </cofactor>
</comment>
<dbReference type="OMA" id="MADMFIA"/>
<evidence type="ECO:0000313" key="12">
    <source>
        <dbReference type="Proteomes" id="UP000053558"/>
    </source>
</evidence>
<dbReference type="GO" id="GO:0016705">
    <property type="term" value="F:oxidoreductase activity, acting on paired donors, with incorporation or reduction of molecular oxygen"/>
    <property type="evidence" value="ECO:0007669"/>
    <property type="project" value="InterPro"/>
</dbReference>
<dbReference type="KEGG" id="cput:CONPUDRAFT_133403"/>
<gene>
    <name evidence="11" type="ORF">CONPUDRAFT_133403</name>
</gene>
<evidence type="ECO:0000313" key="11">
    <source>
        <dbReference type="EMBL" id="EIW74037.1"/>
    </source>
</evidence>